<protein>
    <submittedName>
        <fullName evidence="1">Uncharacterized protein</fullName>
    </submittedName>
</protein>
<evidence type="ECO:0000313" key="2">
    <source>
        <dbReference type="Proteomes" id="UP001215280"/>
    </source>
</evidence>
<evidence type="ECO:0000313" key="1">
    <source>
        <dbReference type="EMBL" id="KAJ7739691.1"/>
    </source>
</evidence>
<dbReference type="AlphaFoldDB" id="A0AAD7IC02"/>
<sequence>MEHLGILPSSGFPQAPLSDPGDKSLLTPILLCVLPVRTLTMTILVSSHHVSHSAVPPRVDSIDADLRKICSRVCGNAQKLNNAFVLSTDCVTHGVDDYPPLATAAAANKATTILSPLLKWGTLKYYH</sequence>
<organism evidence="1 2">
    <name type="scientific">Mycena maculata</name>
    <dbReference type="NCBI Taxonomy" id="230809"/>
    <lineage>
        <taxon>Eukaryota</taxon>
        <taxon>Fungi</taxon>
        <taxon>Dikarya</taxon>
        <taxon>Basidiomycota</taxon>
        <taxon>Agaricomycotina</taxon>
        <taxon>Agaricomycetes</taxon>
        <taxon>Agaricomycetidae</taxon>
        <taxon>Agaricales</taxon>
        <taxon>Marasmiineae</taxon>
        <taxon>Mycenaceae</taxon>
        <taxon>Mycena</taxon>
    </lineage>
</organism>
<comment type="caution">
    <text evidence="1">The sequence shown here is derived from an EMBL/GenBank/DDBJ whole genome shotgun (WGS) entry which is preliminary data.</text>
</comment>
<dbReference type="Proteomes" id="UP001215280">
    <property type="component" value="Unassembled WGS sequence"/>
</dbReference>
<dbReference type="EMBL" id="JARJLG010000131">
    <property type="protein sequence ID" value="KAJ7739691.1"/>
    <property type="molecule type" value="Genomic_DNA"/>
</dbReference>
<accession>A0AAD7IC02</accession>
<proteinExistence type="predicted"/>
<keyword evidence="2" id="KW-1185">Reference proteome</keyword>
<name>A0AAD7IC02_9AGAR</name>
<reference evidence="1" key="1">
    <citation type="submission" date="2023-03" db="EMBL/GenBank/DDBJ databases">
        <title>Massive genome expansion in bonnet fungi (Mycena s.s.) driven by repeated elements and novel gene families across ecological guilds.</title>
        <authorList>
            <consortium name="Lawrence Berkeley National Laboratory"/>
            <person name="Harder C.B."/>
            <person name="Miyauchi S."/>
            <person name="Viragh M."/>
            <person name="Kuo A."/>
            <person name="Thoen E."/>
            <person name="Andreopoulos B."/>
            <person name="Lu D."/>
            <person name="Skrede I."/>
            <person name="Drula E."/>
            <person name="Henrissat B."/>
            <person name="Morin E."/>
            <person name="Kohler A."/>
            <person name="Barry K."/>
            <person name="LaButti K."/>
            <person name="Morin E."/>
            <person name="Salamov A."/>
            <person name="Lipzen A."/>
            <person name="Mereny Z."/>
            <person name="Hegedus B."/>
            <person name="Baldrian P."/>
            <person name="Stursova M."/>
            <person name="Weitz H."/>
            <person name="Taylor A."/>
            <person name="Grigoriev I.V."/>
            <person name="Nagy L.G."/>
            <person name="Martin F."/>
            <person name="Kauserud H."/>
        </authorList>
    </citation>
    <scope>NUCLEOTIDE SEQUENCE</scope>
    <source>
        <strain evidence="1">CBHHK188m</strain>
    </source>
</reference>
<gene>
    <name evidence="1" type="ORF">DFH07DRAFT_965670</name>
</gene>